<gene>
    <name evidence="2" type="ORF">IM532_01295</name>
</gene>
<proteinExistence type="predicted"/>
<dbReference type="EMBL" id="JADGIK010000001">
    <property type="protein sequence ID" value="MBF0596111.1"/>
    <property type="molecule type" value="Genomic_DNA"/>
</dbReference>
<reference evidence="2" key="1">
    <citation type="submission" date="2020-10" db="EMBL/GenBank/DDBJ databases">
        <authorList>
            <person name="Lu T."/>
            <person name="Wang Q."/>
            <person name="Han X."/>
        </authorList>
    </citation>
    <scope>NUCLEOTIDE SEQUENCE</scope>
    <source>
        <strain evidence="2">WQ 117</strain>
    </source>
</reference>
<dbReference type="AlphaFoldDB" id="A0A8J7FTC4"/>
<sequence length="223" mass="24158">MKNIFFTAVAILGTQFTFGQIHKNVGDYNSLKVYDKIPVELIQSNSNKVEISGELEKDVEIVNKNGDLKIKMNPLNLLQGNKVKVKVYYKNLYDIQASQGSMIFSDDKVKSSTLKIASNEGSSIKLDLNTKKLDAKINSGSELILKGSADVLTVNANSGGKFYGKTLKAENATLITNAGGIIEANVSESVDAKTRVGGMIDIYGNPRIKNDKTIAGGTISFKD</sequence>
<dbReference type="Gene3D" id="2.160.20.120">
    <property type="match status" value="1"/>
</dbReference>
<organism evidence="2 3">
    <name type="scientific">Faecalibacter rhinopitheci</name>
    <dbReference type="NCBI Taxonomy" id="2779678"/>
    <lineage>
        <taxon>Bacteria</taxon>
        <taxon>Pseudomonadati</taxon>
        <taxon>Bacteroidota</taxon>
        <taxon>Flavobacteriia</taxon>
        <taxon>Flavobacteriales</taxon>
        <taxon>Weeksellaceae</taxon>
        <taxon>Faecalibacter</taxon>
    </lineage>
</organism>
<comment type="caution">
    <text evidence="2">The sequence shown here is derived from an EMBL/GenBank/DDBJ whole genome shotgun (WGS) entry which is preliminary data.</text>
</comment>
<keyword evidence="3" id="KW-1185">Reference proteome</keyword>
<dbReference type="Pfam" id="PF10988">
    <property type="entry name" value="DUF2807"/>
    <property type="match status" value="1"/>
</dbReference>
<protein>
    <submittedName>
        <fullName evidence="2">DUF2807 domain-containing protein</fullName>
    </submittedName>
</protein>
<dbReference type="Proteomes" id="UP000608754">
    <property type="component" value="Unassembled WGS sequence"/>
</dbReference>
<dbReference type="RefSeq" id="WP_194181640.1">
    <property type="nucleotide sequence ID" value="NZ_JADGIK010000001.1"/>
</dbReference>
<evidence type="ECO:0000313" key="2">
    <source>
        <dbReference type="EMBL" id="MBF0596111.1"/>
    </source>
</evidence>
<evidence type="ECO:0000259" key="1">
    <source>
        <dbReference type="Pfam" id="PF10988"/>
    </source>
</evidence>
<feature type="domain" description="Putative auto-transporter adhesin head GIN" evidence="1">
    <location>
        <begin position="27"/>
        <end position="206"/>
    </location>
</feature>
<name>A0A8J7FTC4_9FLAO</name>
<accession>A0A8J7FTC4</accession>
<dbReference type="InterPro" id="IPR021255">
    <property type="entry name" value="DUF2807"/>
</dbReference>
<evidence type="ECO:0000313" key="3">
    <source>
        <dbReference type="Proteomes" id="UP000608754"/>
    </source>
</evidence>